<gene>
    <name evidence="2" type="ORF">AUEXF2481DRAFT_552198</name>
</gene>
<feature type="signal peptide" evidence="1">
    <location>
        <begin position="1"/>
        <end position="24"/>
    </location>
</feature>
<dbReference type="OrthoDB" id="3878372at2759"/>
<evidence type="ECO:0000313" key="3">
    <source>
        <dbReference type="Proteomes" id="UP000030641"/>
    </source>
</evidence>
<dbReference type="InParanoid" id="A0A074YUS0"/>
<dbReference type="RefSeq" id="XP_013346542.1">
    <property type="nucleotide sequence ID" value="XM_013491088.1"/>
</dbReference>
<name>A0A074YUS0_AURSE</name>
<proteinExistence type="predicted"/>
<accession>A0A074YUS0</accession>
<dbReference type="Proteomes" id="UP000030641">
    <property type="component" value="Unassembled WGS sequence"/>
</dbReference>
<feature type="chain" id="PRO_5001703741" description="AA1-like domain-containing protein" evidence="1">
    <location>
        <begin position="25"/>
        <end position="185"/>
    </location>
</feature>
<sequence>MKPFHDSSLAAWLTLLLVPLRINAQRGREWISSLALTTKYHLSNTVVHRLDFTLRFFETSQDDTCSYANSSNALTCTTRDVPRVNHCFNLVDLFDGNATEGFVNQTRNPYAPVEGVRCNVQNSEMFNPEANYSSILYCQYQLHQSDNKDLESGHTARRGVSIYPGQDCRDLAPDGKVKRWYGFSC</sequence>
<dbReference type="EMBL" id="KL584753">
    <property type="protein sequence ID" value="KEQ97892.1"/>
    <property type="molecule type" value="Genomic_DNA"/>
</dbReference>
<keyword evidence="3" id="KW-1185">Reference proteome</keyword>
<dbReference type="GeneID" id="25369011"/>
<dbReference type="HOGENOM" id="CLU_1461036_0_0_1"/>
<organism evidence="2 3">
    <name type="scientific">Aureobasidium subglaciale (strain EXF-2481)</name>
    <name type="common">Aureobasidium pullulans var. subglaciale</name>
    <dbReference type="NCBI Taxonomy" id="1043005"/>
    <lineage>
        <taxon>Eukaryota</taxon>
        <taxon>Fungi</taxon>
        <taxon>Dikarya</taxon>
        <taxon>Ascomycota</taxon>
        <taxon>Pezizomycotina</taxon>
        <taxon>Dothideomycetes</taxon>
        <taxon>Dothideomycetidae</taxon>
        <taxon>Dothideales</taxon>
        <taxon>Saccotheciaceae</taxon>
        <taxon>Aureobasidium</taxon>
    </lineage>
</organism>
<evidence type="ECO:0000313" key="2">
    <source>
        <dbReference type="EMBL" id="KEQ97892.1"/>
    </source>
</evidence>
<evidence type="ECO:0000256" key="1">
    <source>
        <dbReference type="SAM" id="SignalP"/>
    </source>
</evidence>
<protein>
    <recommendedName>
        <fullName evidence="4">AA1-like domain-containing protein</fullName>
    </recommendedName>
</protein>
<reference evidence="2 3" key="1">
    <citation type="journal article" date="2014" name="BMC Genomics">
        <title>Genome sequencing of four Aureobasidium pullulans varieties: biotechnological potential, stress tolerance, and description of new species.</title>
        <authorList>
            <person name="Gostin Ar C."/>
            <person name="Ohm R.A."/>
            <person name="Kogej T."/>
            <person name="Sonjak S."/>
            <person name="Turk M."/>
            <person name="Zajc J."/>
            <person name="Zalar P."/>
            <person name="Grube M."/>
            <person name="Sun H."/>
            <person name="Han J."/>
            <person name="Sharma A."/>
            <person name="Chiniquy J."/>
            <person name="Ngan C.Y."/>
            <person name="Lipzen A."/>
            <person name="Barry K."/>
            <person name="Grigoriev I.V."/>
            <person name="Gunde-Cimerman N."/>
        </authorList>
    </citation>
    <scope>NUCLEOTIDE SEQUENCE [LARGE SCALE GENOMIC DNA]</scope>
    <source>
        <strain evidence="2 3">EXF-2481</strain>
    </source>
</reference>
<dbReference type="AlphaFoldDB" id="A0A074YUS0"/>
<evidence type="ECO:0008006" key="4">
    <source>
        <dbReference type="Google" id="ProtNLM"/>
    </source>
</evidence>
<keyword evidence="1" id="KW-0732">Signal</keyword>